<protein>
    <recommendedName>
        <fullName evidence="9">MAPEG family protein</fullName>
    </recommendedName>
</protein>
<comment type="caution">
    <text evidence="7">The sequence shown here is derived from an EMBL/GenBank/DDBJ whole genome shotgun (WGS) entry which is preliminary data.</text>
</comment>
<evidence type="ECO:0000256" key="3">
    <source>
        <dbReference type="ARBA" id="ARBA00022989"/>
    </source>
</evidence>
<dbReference type="SUPFAM" id="SSF161084">
    <property type="entry name" value="MAPEG domain-like"/>
    <property type="match status" value="1"/>
</dbReference>
<name>A0A2H9TLF3_9FUNG</name>
<comment type="subcellular location">
    <subcellularLocation>
        <location evidence="1">Membrane</location>
    </subcellularLocation>
</comment>
<evidence type="ECO:0008006" key="9">
    <source>
        <dbReference type="Google" id="ProtNLM"/>
    </source>
</evidence>
<reference evidence="7 8" key="1">
    <citation type="submission" date="2016-10" db="EMBL/GenBank/DDBJ databases">
        <title>The genome of Paramicrosporidium saccamoebae is the missing link in understanding Cryptomycota and Microsporidia evolution.</title>
        <authorList>
            <person name="Quandt C.A."/>
            <person name="Beaudet D."/>
            <person name="Corsaro D."/>
            <person name="Michel R."/>
            <person name="Corradi N."/>
            <person name="James T."/>
        </authorList>
    </citation>
    <scope>NUCLEOTIDE SEQUENCE [LARGE SCALE GENOMIC DNA]</scope>
    <source>
        <strain evidence="7 8">KSL3</strain>
    </source>
</reference>
<dbReference type="InterPro" id="IPR001129">
    <property type="entry name" value="Membr-assoc_MAPEG"/>
</dbReference>
<dbReference type="GO" id="GO:0016020">
    <property type="term" value="C:membrane"/>
    <property type="evidence" value="ECO:0007669"/>
    <property type="project" value="UniProtKB-SubCell"/>
</dbReference>
<feature type="transmembrane region" description="Helical" evidence="6">
    <location>
        <begin position="99"/>
        <end position="120"/>
    </location>
</feature>
<dbReference type="Gene3D" id="1.20.120.550">
    <property type="entry name" value="Membrane associated eicosanoid/glutathione metabolism-like domain"/>
    <property type="match status" value="1"/>
</dbReference>
<keyword evidence="3 6" id="KW-1133">Transmembrane helix</keyword>
<feature type="region of interest" description="Disordered" evidence="5">
    <location>
        <begin position="1"/>
        <end position="31"/>
    </location>
</feature>
<proteinExistence type="predicted"/>
<feature type="transmembrane region" description="Helical" evidence="6">
    <location>
        <begin position="197"/>
        <end position="215"/>
    </location>
</feature>
<keyword evidence="2 6" id="KW-0812">Transmembrane</keyword>
<evidence type="ECO:0000256" key="2">
    <source>
        <dbReference type="ARBA" id="ARBA00022692"/>
    </source>
</evidence>
<evidence type="ECO:0000256" key="5">
    <source>
        <dbReference type="SAM" id="MobiDB-lite"/>
    </source>
</evidence>
<evidence type="ECO:0000256" key="6">
    <source>
        <dbReference type="SAM" id="Phobius"/>
    </source>
</evidence>
<evidence type="ECO:0000313" key="7">
    <source>
        <dbReference type="EMBL" id="PJF18585.1"/>
    </source>
</evidence>
<keyword evidence="4 6" id="KW-0472">Membrane</keyword>
<dbReference type="EMBL" id="MTSL01000114">
    <property type="protein sequence ID" value="PJF18585.1"/>
    <property type="molecule type" value="Genomic_DNA"/>
</dbReference>
<sequence>MAGRSRSPARRATPRKSTTESKGGRSKVSPTTKHVSETLALHTILALGVVAVFLATLRFGLITKFVCPMATKLYLTPLGLGALKARALTYLAIAWYALVTFLLMTVIMPFMAILAAGRCMELSRPREQRSALGGVSTRLYHSQSNNIEAFILLLASVMVSWNAGIADDKVLEMVTYFLTARKMYVISYALDMHRGRVFCFLSALMPCFYLFYLSIVKFL</sequence>
<dbReference type="AlphaFoldDB" id="A0A2H9TLF3"/>
<organism evidence="7 8">
    <name type="scientific">Paramicrosporidium saccamoebae</name>
    <dbReference type="NCBI Taxonomy" id="1246581"/>
    <lineage>
        <taxon>Eukaryota</taxon>
        <taxon>Fungi</taxon>
        <taxon>Fungi incertae sedis</taxon>
        <taxon>Cryptomycota</taxon>
        <taxon>Cryptomycota incertae sedis</taxon>
        <taxon>Paramicrosporidium</taxon>
    </lineage>
</organism>
<keyword evidence="8" id="KW-1185">Reference proteome</keyword>
<dbReference type="Pfam" id="PF01124">
    <property type="entry name" value="MAPEG"/>
    <property type="match status" value="1"/>
</dbReference>
<evidence type="ECO:0000256" key="1">
    <source>
        <dbReference type="ARBA" id="ARBA00004370"/>
    </source>
</evidence>
<dbReference type="InterPro" id="IPR023352">
    <property type="entry name" value="MAPEG-like_dom_sf"/>
</dbReference>
<gene>
    <name evidence="7" type="ORF">PSACC_01615</name>
</gene>
<evidence type="ECO:0000313" key="8">
    <source>
        <dbReference type="Proteomes" id="UP000240830"/>
    </source>
</evidence>
<evidence type="ECO:0000256" key="4">
    <source>
        <dbReference type="ARBA" id="ARBA00023136"/>
    </source>
</evidence>
<feature type="transmembrane region" description="Helical" evidence="6">
    <location>
        <begin position="39"/>
        <end position="61"/>
    </location>
</feature>
<accession>A0A2H9TLF3</accession>
<dbReference type="Proteomes" id="UP000240830">
    <property type="component" value="Unassembled WGS sequence"/>
</dbReference>